<dbReference type="Gene3D" id="2.40.128.260">
    <property type="entry name" value="Type IV secretion system, VirB10/TraB/TrbI"/>
    <property type="match status" value="1"/>
</dbReference>
<sequence length="402" mass="45137">MADDRKNIENNDISQIKVESTGLSKQKIIGLMIIIFAFLGLILFLHFAFFGNTQKEEKKKVEKEEEIVKENVIDKEAEEKFESELRKSYSEKTKKTYKNEEGKEIIIEETNSPNGERDYEKERLAEIKAKISAYKDKMFQEELASRGSHIGDNSSAGTLNPNNTISQSFMMDGLQTPALNNNDRMTKYKDNLKVDNVYNKSGLLNPLSEYELKAGGIIPITLYTGINTDIPSNVIAVVREDVYDSTSGRYLLIPKGTKAIGTYDSVLDFGQERVLLLWTRLVFPNGNSISLDKFDGVDLSGYGGTGGKVDSHFGTMLKAVVLSTILSVGDYYVSPSSKDRNRYKTSSPEVIAKEEVVNTFSEIGKDYIDKMLNVQPTIVVKQGTKLNIIINSDLVLEPYEEY</sequence>
<dbReference type="InterPro" id="IPR042217">
    <property type="entry name" value="T4SS_VirB10/TrbI"/>
</dbReference>
<dbReference type="CDD" id="cd16429">
    <property type="entry name" value="VirB10"/>
    <property type="match status" value="1"/>
</dbReference>
<evidence type="ECO:0000256" key="6">
    <source>
        <dbReference type="SAM" id="Phobius"/>
    </source>
</evidence>
<evidence type="ECO:0000256" key="3">
    <source>
        <dbReference type="ARBA" id="ARBA00022692"/>
    </source>
</evidence>
<evidence type="ECO:0000256" key="5">
    <source>
        <dbReference type="ARBA" id="ARBA00023136"/>
    </source>
</evidence>
<keyword evidence="3 6" id="KW-0812">Transmembrane</keyword>
<proteinExistence type="inferred from homology"/>
<evidence type="ECO:0000313" key="8">
    <source>
        <dbReference type="Proteomes" id="UP000027473"/>
    </source>
</evidence>
<feature type="transmembrane region" description="Helical" evidence="6">
    <location>
        <begin position="28"/>
        <end position="50"/>
    </location>
</feature>
<name>A0AB73BU80_9FUSO</name>
<dbReference type="Proteomes" id="UP000027473">
    <property type="component" value="Unassembled WGS sequence"/>
</dbReference>
<evidence type="ECO:0000256" key="1">
    <source>
        <dbReference type="ARBA" id="ARBA00004167"/>
    </source>
</evidence>
<evidence type="ECO:0000256" key="2">
    <source>
        <dbReference type="ARBA" id="ARBA00010265"/>
    </source>
</evidence>
<keyword evidence="4 6" id="KW-1133">Transmembrane helix</keyword>
<dbReference type="GO" id="GO:0016020">
    <property type="term" value="C:membrane"/>
    <property type="evidence" value="ECO:0007669"/>
    <property type="project" value="UniProtKB-SubCell"/>
</dbReference>
<organism evidence="7 8">
    <name type="scientific">Fusobacterium necrophorum BL</name>
    <dbReference type="NCBI Taxonomy" id="1441732"/>
    <lineage>
        <taxon>Bacteria</taxon>
        <taxon>Fusobacteriati</taxon>
        <taxon>Fusobacteriota</taxon>
        <taxon>Fusobacteriia</taxon>
        <taxon>Fusobacteriales</taxon>
        <taxon>Fusobacteriaceae</taxon>
        <taxon>Fusobacterium</taxon>
    </lineage>
</organism>
<accession>A0AB73BU80</accession>
<evidence type="ECO:0008006" key="9">
    <source>
        <dbReference type="Google" id="ProtNLM"/>
    </source>
</evidence>
<dbReference type="EMBL" id="JAAC01000169">
    <property type="protein sequence ID" value="KDE61652.1"/>
    <property type="molecule type" value="Genomic_DNA"/>
</dbReference>
<dbReference type="InterPro" id="IPR005498">
    <property type="entry name" value="T4SS_VirB10/TraB/TrbI"/>
</dbReference>
<reference evidence="7 8" key="1">
    <citation type="submission" date="2014-01" db="EMBL/GenBank/DDBJ databases">
        <title>Comparative genomics of Fusobacterium necrophorum wild isolates.</title>
        <authorList>
            <person name="Kittichotirat W."/>
            <person name="Bumgarner R.E."/>
            <person name="Lawrence P."/>
        </authorList>
    </citation>
    <scope>NUCLEOTIDE SEQUENCE [LARGE SCALE GENOMIC DNA]</scope>
    <source>
        <strain evidence="7 8">BL</strain>
    </source>
</reference>
<dbReference type="Pfam" id="PF03743">
    <property type="entry name" value="TrbI"/>
    <property type="match status" value="1"/>
</dbReference>
<keyword evidence="5 6" id="KW-0472">Membrane</keyword>
<protein>
    <recommendedName>
        <fullName evidence="9">Conjugal transfer protein TrbI</fullName>
    </recommendedName>
</protein>
<dbReference type="RefSeq" id="WP_051611766.1">
    <property type="nucleotide sequence ID" value="NZ_JAAC01000169.1"/>
</dbReference>
<evidence type="ECO:0000256" key="4">
    <source>
        <dbReference type="ARBA" id="ARBA00022989"/>
    </source>
</evidence>
<comment type="similarity">
    <text evidence="2">Belongs to the TrbI/VirB10 family.</text>
</comment>
<evidence type="ECO:0000313" key="7">
    <source>
        <dbReference type="EMBL" id="KDE61652.1"/>
    </source>
</evidence>
<comment type="caution">
    <text evidence="7">The sequence shown here is derived from an EMBL/GenBank/DDBJ whole genome shotgun (WGS) entry which is preliminary data.</text>
</comment>
<dbReference type="AlphaFoldDB" id="A0AB73BU80"/>
<gene>
    <name evidence="7" type="ORF">FUSO3_09830</name>
</gene>
<comment type="subcellular location">
    <subcellularLocation>
        <location evidence="1">Membrane</location>
        <topology evidence="1">Single-pass membrane protein</topology>
    </subcellularLocation>
</comment>